<keyword evidence="2" id="KW-0472">Membrane</keyword>
<keyword evidence="2" id="KW-0812">Transmembrane</keyword>
<keyword evidence="2" id="KW-1133">Transmembrane helix</keyword>
<comment type="caution">
    <text evidence="3">The sequence shown here is derived from an EMBL/GenBank/DDBJ whole genome shotgun (WGS) entry which is preliminary data.</text>
</comment>
<dbReference type="EMBL" id="BMJN01000025">
    <property type="protein sequence ID" value="GGE34126.1"/>
    <property type="molecule type" value="Genomic_DNA"/>
</dbReference>
<reference evidence="3" key="2">
    <citation type="submission" date="2020-09" db="EMBL/GenBank/DDBJ databases">
        <authorList>
            <person name="Sun Q."/>
            <person name="Zhou Y."/>
        </authorList>
    </citation>
    <scope>NUCLEOTIDE SEQUENCE</scope>
    <source>
        <strain evidence="3">CGMCC 1.15533</strain>
    </source>
</reference>
<gene>
    <name evidence="3" type="ORF">GCM10011510_14380</name>
</gene>
<protein>
    <submittedName>
        <fullName evidence="3">Uncharacterized protein</fullName>
    </submittedName>
</protein>
<sequence>MNYKKKIAVILGLSVIGLTGIYWGKNAQVENLKDEDVQQVSQENYTVRILAKEWKDADDNKLEELFQGMPDDQRILADDTGGFTGKWQTSPEDTALGPIINPDGTIEEQDLSSPKAATVGEVKAAIRAGRK</sequence>
<proteinExistence type="predicted"/>
<evidence type="ECO:0000313" key="4">
    <source>
        <dbReference type="Proteomes" id="UP000660801"/>
    </source>
</evidence>
<evidence type="ECO:0000256" key="2">
    <source>
        <dbReference type="SAM" id="Phobius"/>
    </source>
</evidence>
<dbReference type="OrthoDB" id="2239384at2"/>
<keyword evidence="4" id="KW-1185">Reference proteome</keyword>
<organism evidence="3 4">
    <name type="scientific">Streptococcus himalayensis</name>
    <dbReference type="NCBI Taxonomy" id="1888195"/>
    <lineage>
        <taxon>Bacteria</taxon>
        <taxon>Bacillati</taxon>
        <taxon>Bacillota</taxon>
        <taxon>Bacilli</taxon>
        <taxon>Lactobacillales</taxon>
        <taxon>Streptococcaceae</taxon>
        <taxon>Streptococcus</taxon>
    </lineage>
</organism>
<dbReference type="Proteomes" id="UP000660801">
    <property type="component" value="Unassembled WGS sequence"/>
</dbReference>
<dbReference type="AlphaFoldDB" id="A0A917EFC5"/>
<reference evidence="3" key="1">
    <citation type="journal article" date="2014" name="Int. J. Syst. Evol. Microbiol.">
        <title>Complete genome sequence of Corynebacterium casei LMG S-19264T (=DSM 44701T), isolated from a smear-ripened cheese.</title>
        <authorList>
            <consortium name="US DOE Joint Genome Institute (JGI-PGF)"/>
            <person name="Walter F."/>
            <person name="Albersmeier A."/>
            <person name="Kalinowski J."/>
            <person name="Ruckert C."/>
        </authorList>
    </citation>
    <scope>NUCLEOTIDE SEQUENCE</scope>
    <source>
        <strain evidence="3">CGMCC 1.15533</strain>
    </source>
</reference>
<dbReference type="RefSeq" id="WP_068991422.1">
    <property type="nucleotide sequence ID" value="NZ_BMJN01000025.1"/>
</dbReference>
<accession>A0A917EFC5</accession>
<evidence type="ECO:0000313" key="3">
    <source>
        <dbReference type="EMBL" id="GGE34126.1"/>
    </source>
</evidence>
<feature type="transmembrane region" description="Helical" evidence="2">
    <location>
        <begin position="7"/>
        <end position="24"/>
    </location>
</feature>
<feature type="region of interest" description="Disordered" evidence="1">
    <location>
        <begin position="77"/>
        <end position="96"/>
    </location>
</feature>
<name>A0A917EFC5_9STRE</name>
<evidence type="ECO:0000256" key="1">
    <source>
        <dbReference type="SAM" id="MobiDB-lite"/>
    </source>
</evidence>